<keyword evidence="3" id="KW-1185">Reference proteome</keyword>
<dbReference type="AlphaFoldDB" id="A0A0D2D022"/>
<evidence type="ECO:0000313" key="3">
    <source>
        <dbReference type="Proteomes" id="UP000054466"/>
    </source>
</evidence>
<dbReference type="GeneID" id="27341424"/>
<dbReference type="RefSeq" id="XP_016255756.1">
    <property type="nucleotide sequence ID" value="XM_016388828.1"/>
</dbReference>
<name>A0A0D2D022_9EURO</name>
<organism evidence="2 3">
    <name type="scientific">Cladophialophora immunda</name>
    <dbReference type="NCBI Taxonomy" id="569365"/>
    <lineage>
        <taxon>Eukaryota</taxon>
        <taxon>Fungi</taxon>
        <taxon>Dikarya</taxon>
        <taxon>Ascomycota</taxon>
        <taxon>Pezizomycotina</taxon>
        <taxon>Eurotiomycetes</taxon>
        <taxon>Chaetothyriomycetidae</taxon>
        <taxon>Chaetothyriales</taxon>
        <taxon>Herpotrichiellaceae</taxon>
        <taxon>Cladophialophora</taxon>
    </lineage>
</organism>
<accession>A0A0D2D022</accession>
<feature type="compositionally biased region" description="Polar residues" evidence="1">
    <location>
        <begin position="1"/>
        <end position="15"/>
    </location>
</feature>
<evidence type="ECO:0000256" key="1">
    <source>
        <dbReference type="SAM" id="MobiDB-lite"/>
    </source>
</evidence>
<dbReference type="EMBL" id="KN847040">
    <property type="protein sequence ID" value="KIW35540.1"/>
    <property type="molecule type" value="Genomic_DNA"/>
</dbReference>
<feature type="region of interest" description="Disordered" evidence="1">
    <location>
        <begin position="1"/>
        <end position="42"/>
    </location>
</feature>
<protein>
    <submittedName>
        <fullName evidence="2">Uncharacterized protein</fullName>
    </submittedName>
</protein>
<dbReference type="OrthoDB" id="4147652at2759"/>
<dbReference type="HOGENOM" id="CLU_049050_0_0_1"/>
<dbReference type="Proteomes" id="UP000054466">
    <property type="component" value="Unassembled WGS sequence"/>
</dbReference>
<feature type="compositionally biased region" description="Polar residues" evidence="1">
    <location>
        <begin position="25"/>
        <end position="36"/>
    </location>
</feature>
<proteinExistence type="predicted"/>
<reference evidence="2 3" key="1">
    <citation type="submission" date="2015-01" db="EMBL/GenBank/DDBJ databases">
        <title>The Genome Sequence of Cladophialophora immunda CBS83496.</title>
        <authorList>
            <consortium name="The Broad Institute Genomics Platform"/>
            <person name="Cuomo C."/>
            <person name="de Hoog S."/>
            <person name="Gorbushina A."/>
            <person name="Stielow B."/>
            <person name="Teixiera M."/>
            <person name="Abouelleil A."/>
            <person name="Chapman S.B."/>
            <person name="Priest M."/>
            <person name="Young S.K."/>
            <person name="Wortman J."/>
            <person name="Nusbaum C."/>
            <person name="Birren B."/>
        </authorList>
    </citation>
    <scope>NUCLEOTIDE SEQUENCE [LARGE SCALE GENOMIC DNA]</scope>
    <source>
        <strain evidence="2 3">CBS 83496</strain>
    </source>
</reference>
<gene>
    <name evidence="2" type="ORF">PV07_02230</name>
</gene>
<dbReference type="VEuPathDB" id="FungiDB:PV07_02230"/>
<sequence length="368" mass="42410">MSQDMHSEGSASSLGSPIYRRHDSPTNSRPKQSAAATKQPPAGIDQARTFLQQLYNQRLGSRDYYDLEKPFICRISTLEWFGLCREFDLDGARSERWPRFSYNSVTSTLKIYAMASWLHETVISFINKYFWTTFERALPTHIFDDVQITTGLKMNGFAAEYRDSTKVADIGIFMTNNTRNELRWALEVGFSEKYDDLREDIRLWLIGNPTCSMAVLVNITESPIHQCPLDFDLDLCDELGMPQDGDQMTEEHFTLHGDYGPVEFKGHQWVGQISEVYLEIWTRNPRTGVPRRRGGRISIVPPTNQSPQFQLADFLPIDNPQMTSFNWDVLRTKLKTNILSHALLRYRAWLHESRKCAGVVDDSSHRPL</sequence>
<evidence type="ECO:0000313" key="2">
    <source>
        <dbReference type="EMBL" id="KIW35540.1"/>
    </source>
</evidence>